<evidence type="ECO:0000256" key="5">
    <source>
        <dbReference type="ARBA" id="ARBA00022676"/>
    </source>
</evidence>
<dbReference type="PANTHER" id="PTHR11214:SF3">
    <property type="entry name" value="BETA-1,3-GALACTOSYLTRANSFERASE 6"/>
    <property type="match status" value="1"/>
</dbReference>
<dbReference type="GO" id="GO:0000139">
    <property type="term" value="C:Golgi membrane"/>
    <property type="evidence" value="ECO:0007669"/>
    <property type="project" value="UniProtKB-SubCell"/>
</dbReference>
<evidence type="ECO:0000256" key="13">
    <source>
        <dbReference type="ARBA" id="ARBA00023211"/>
    </source>
</evidence>
<dbReference type="SMART" id="SM00908">
    <property type="entry name" value="Gal-bind_lectin"/>
    <property type="match status" value="1"/>
</dbReference>
<keyword evidence="17" id="KW-1185">Reference proteome</keyword>
<keyword evidence="13" id="KW-0464">Manganese</keyword>
<evidence type="ECO:0000256" key="14">
    <source>
        <dbReference type="SAM" id="SignalP"/>
    </source>
</evidence>
<dbReference type="Proteomes" id="UP001552299">
    <property type="component" value="Unassembled WGS sequence"/>
</dbReference>
<evidence type="ECO:0000256" key="2">
    <source>
        <dbReference type="ARBA" id="ARBA00004323"/>
    </source>
</evidence>
<dbReference type="GO" id="GO:0008378">
    <property type="term" value="F:galactosyltransferase activity"/>
    <property type="evidence" value="ECO:0007669"/>
    <property type="project" value="UniProtKB-ARBA"/>
</dbReference>
<comment type="subcellular location">
    <subcellularLocation>
        <location evidence="2">Golgi apparatus membrane</location>
        <topology evidence="2">Single-pass type II membrane protein</topology>
    </subcellularLocation>
</comment>
<evidence type="ECO:0000256" key="12">
    <source>
        <dbReference type="ARBA" id="ARBA00023180"/>
    </source>
</evidence>
<accession>A0ABD0TUB3</accession>
<evidence type="ECO:0000313" key="17">
    <source>
        <dbReference type="Proteomes" id="UP001552299"/>
    </source>
</evidence>
<evidence type="ECO:0000256" key="4">
    <source>
        <dbReference type="ARBA" id="ARBA00008661"/>
    </source>
</evidence>
<evidence type="ECO:0000256" key="6">
    <source>
        <dbReference type="ARBA" id="ARBA00022679"/>
    </source>
</evidence>
<keyword evidence="12" id="KW-0325">Glycoprotein</keyword>
<evidence type="ECO:0000256" key="8">
    <source>
        <dbReference type="ARBA" id="ARBA00022968"/>
    </source>
</evidence>
<sequence>MKRWSGGILILSLVVFLLIRYSFSPNSVTPRRISTRNRYSAPHLSGLTPLISSAEDPVANPTPTLAWPHLLSLLSRADSLPTAAAAAREATAVWSNLAADIQPKPANASVTSCPFSAIAVRGSNGTFLAIPCGLTENSAINVVAIPSGPFYIDLVGSGAPPHVVLRYNVSLAGGDSSTIAESSWTPEHGWIDWQWCPEPDGNLKVDELVRCNVHSGESILDDRLNSSVVDGKKRSSHMSINFPFTEGHAFASTLWAGLDGFHMTVNGRHETSFMYKESLEPWSVSGVKVEGALEVLSCFANGLPFSEDLALVGDVEKLKAPKIAKRRAFMLVGVFSSSNNFARRQAIRKSWMQYEAVRSGDVAVRFLIGLHKNKQVNLELWKESQAYGDIQLMPFVDYYSLITLKTVAICVLGTKLLPAKYIMKTDDDAFVRIDEVVSALKKNDPNGLLYGLISFESSPHRDKDSKWYISEAEWSNDSYPPWAHGPGYIISRDIAKFVAKGHEDGKLKLFKLEDVAMGIWIQEFKENGGKVNYVNDERFYNAGCESDYVLAHYQGPRKLLCLWDKLQREHEAICCE</sequence>
<evidence type="ECO:0000256" key="3">
    <source>
        <dbReference type="ARBA" id="ARBA00004922"/>
    </source>
</evidence>
<keyword evidence="14" id="KW-0732">Signal</keyword>
<feature type="chain" id="PRO_5044804532" description="Galectin domain-containing protein" evidence="14">
    <location>
        <begin position="25"/>
        <end position="576"/>
    </location>
</feature>
<evidence type="ECO:0000256" key="7">
    <source>
        <dbReference type="ARBA" id="ARBA00022692"/>
    </source>
</evidence>
<evidence type="ECO:0000256" key="1">
    <source>
        <dbReference type="ARBA" id="ARBA00001936"/>
    </source>
</evidence>
<dbReference type="InterPro" id="IPR001079">
    <property type="entry name" value="Galectin_CRD"/>
</dbReference>
<dbReference type="EMBL" id="JANQDX010000020">
    <property type="protein sequence ID" value="KAL0903208.1"/>
    <property type="molecule type" value="Genomic_DNA"/>
</dbReference>
<dbReference type="Gene3D" id="2.60.120.200">
    <property type="match status" value="1"/>
</dbReference>
<dbReference type="Pfam" id="PF01762">
    <property type="entry name" value="Galactosyl_T"/>
    <property type="match status" value="1"/>
</dbReference>
<feature type="domain" description="Galectin" evidence="15">
    <location>
        <begin position="126"/>
        <end position="301"/>
    </location>
</feature>
<proteinExistence type="inferred from homology"/>
<comment type="similarity">
    <text evidence="4">Belongs to the glycosyltransferase 31 family.</text>
</comment>
<reference evidence="16 17" key="1">
    <citation type="journal article" date="2024" name="Plant Biotechnol. J.">
        <title>Dendrobium thyrsiflorum genome and its molecular insights into genes involved in important horticultural traits.</title>
        <authorList>
            <person name="Chen B."/>
            <person name="Wang J.Y."/>
            <person name="Zheng P.J."/>
            <person name="Li K.L."/>
            <person name="Liang Y.M."/>
            <person name="Chen X.F."/>
            <person name="Zhang C."/>
            <person name="Zhao X."/>
            <person name="He X."/>
            <person name="Zhang G.Q."/>
            <person name="Liu Z.J."/>
            <person name="Xu Q."/>
        </authorList>
    </citation>
    <scope>NUCLEOTIDE SEQUENCE [LARGE SCALE GENOMIC DNA]</scope>
    <source>
        <strain evidence="16">GZMU011</strain>
    </source>
</reference>
<dbReference type="FunFam" id="3.90.550.50:FF:000015">
    <property type="entry name" value="Beta-1,3-galactosyltransferase GALT1"/>
    <property type="match status" value="1"/>
</dbReference>
<dbReference type="Pfam" id="PF00337">
    <property type="entry name" value="Gal-bind_lectin"/>
    <property type="match status" value="1"/>
</dbReference>
<comment type="pathway">
    <text evidence="3">Protein modification; protein glycosylation.</text>
</comment>
<keyword evidence="11" id="KW-0472">Membrane</keyword>
<evidence type="ECO:0000256" key="10">
    <source>
        <dbReference type="ARBA" id="ARBA00023034"/>
    </source>
</evidence>
<organism evidence="16 17">
    <name type="scientific">Dendrobium thyrsiflorum</name>
    <name type="common">Pinecone-like raceme dendrobium</name>
    <name type="synonym">Orchid</name>
    <dbReference type="NCBI Taxonomy" id="117978"/>
    <lineage>
        <taxon>Eukaryota</taxon>
        <taxon>Viridiplantae</taxon>
        <taxon>Streptophyta</taxon>
        <taxon>Embryophyta</taxon>
        <taxon>Tracheophyta</taxon>
        <taxon>Spermatophyta</taxon>
        <taxon>Magnoliopsida</taxon>
        <taxon>Liliopsida</taxon>
        <taxon>Asparagales</taxon>
        <taxon>Orchidaceae</taxon>
        <taxon>Epidendroideae</taxon>
        <taxon>Malaxideae</taxon>
        <taxon>Dendrobiinae</taxon>
        <taxon>Dendrobium</taxon>
    </lineage>
</organism>
<dbReference type="InterPro" id="IPR013320">
    <property type="entry name" value="ConA-like_dom_sf"/>
</dbReference>
<dbReference type="GO" id="GO:1901137">
    <property type="term" value="P:carbohydrate derivative biosynthetic process"/>
    <property type="evidence" value="ECO:0007669"/>
    <property type="project" value="UniProtKB-ARBA"/>
</dbReference>
<comment type="caution">
    <text evidence="16">The sequence shown here is derived from an EMBL/GenBank/DDBJ whole genome shotgun (WGS) entry which is preliminary data.</text>
</comment>
<dbReference type="InterPro" id="IPR002659">
    <property type="entry name" value="Glyco_trans_31"/>
</dbReference>
<dbReference type="SUPFAM" id="SSF49899">
    <property type="entry name" value="Concanavalin A-like lectins/glucanases"/>
    <property type="match status" value="1"/>
</dbReference>
<keyword evidence="10" id="KW-0333">Golgi apparatus</keyword>
<evidence type="ECO:0000256" key="9">
    <source>
        <dbReference type="ARBA" id="ARBA00022989"/>
    </source>
</evidence>
<dbReference type="PANTHER" id="PTHR11214">
    <property type="entry name" value="BETA-1,3-N-ACETYLGLUCOSAMINYLTRANSFERASE"/>
    <property type="match status" value="1"/>
</dbReference>
<feature type="signal peptide" evidence="14">
    <location>
        <begin position="1"/>
        <end position="24"/>
    </location>
</feature>
<evidence type="ECO:0000259" key="15">
    <source>
        <dbReference type="PROSITE" id="PS51304"/>
    </source>
</evidence>
<evidence type="ECO:0000256" key="11">
    <source>
        <dbReference type="ARBA" id="ARBA00023136"/>
    </source>
</evidence>
<keyword evidence="9" id="KW-1133">Transmembrane helix</keyword>
<dbReference type="Gene3D" id="3.90.550.50">
    <property type="match status" value="1"/>
</dbReference>
<keyword evidence="8" id="KW-0735">Signal-anchor</keyword>
<dbReference type="AlphaFoldDB" id="A0ABD0TUB3"/>
<dbReference type="PROSITE" id="PS51304">
    <property type="entry name" value="GALECTIN"/>
    <property type="match status" value="1"/>
</dbReference>
<keyword evidence="5" id="KW-0328">Glycosyltransferase</keyword>
<evidence type="ECO:0000313" key="16">
    <source>
        <dbReference type="EMBL" id="KAL0903208.1"/>
    </source>
</evidence>
<name>A0ABD0TUB3_DENTH</name>
<comment type="cofactor">
    <cofactor evidence="1">
        <name>Mn(2+)</name>
        <dbReference type="ChEBI" id="CHEBI:29035"/>
    </cofactor>
</comment>
<gene>
    <name evidence="16" type="ORF">M5K25_027568</name>
</gene>
<protein>
    <recommendedName>
        <fullName evidence="15">Galectin domain-containing protein</fullName>
    </recommendedName>
</protein>
<keyword evidence="6" id="KW-0808">Transferase</keyword>
<keyword evidence="7" id="KW-0812">Transmembrane</keyword>